<accession>A0A2P2Q6Z4</accession>
<dbReference type="EMBL" id="GGEC01082253">
    <property type="protein sequence ID" value="MBX62737.1"/>
    <property type="molecule type" value="Transcribed_RNA"/>
</dbReference>
<organism evidence="2">
    <name type="scientific">Rhizophora mucronata</name>
    <name type="common">Asiatic mangrove</name>
    <dbReference type="NCBI Taxonomy" id="61149"/>
    <lineage>
        <taxon>Eukaryota</taxon>
        <taxon>Viridiplantae</taxon>
        <taxon>Streptophyta</taxon>
        <taxon>Embryophyta</taxon>
        <taxon>Tracheophyta</taxon>
        <taxon>Spermatophyta</taxon>
        <taxon>Magnoliopsida</taxon>
        <taxon>eudicotyledons</taxon>
        <taxon>Gunneridae</taxon>
        <taxon>Pentapetalae</taxon>
        <taxon>rosids</taxon>
        <taxon>fabids</taxon>
        <taxon>Malpighiales</taxon>
        <taxon>Rhizophoraceae</taxon>
        <taxon>Rhizophora</taxon>
    </lineage>
</organism>
<keyword evidence="1" id="KW-1133">Transmembrane helix</keyword>
<sequence length="26" mass="2921">MDDFVLASLSTALIVFSLALVFSWFK</sequence>
<evidence type="ECO:0000313" key="2">
    <source>
        <dbReference type="EMBL" id="MBX62737.1"/>
    </source>
</evidence>
<reference evidence="2" key="1">
    <citation type="submission" date="2018-02" db="EMBL/GenBank/DDBJ databases">
        <title>Rhizophora mucronata_Transcriptome.</title>
        <authorList>
            <person name="Meera S.P."/>
            <person name="Sreeshan A."/>
            <person name="Augustine A."/>
        </authorList>
    </citation>
    <scope>NUCLEOTIDE SEQUENCE</scope>
    <source>
        <tissue evidence="2">Leaf</tissue>
    </source>
</reference>
<protein>
    <submittedName>
        <fullName evidence="2">Uncharacterized protein</fullName>
    </submittedName>
</protein>
<proteinExistence type="predicted"/>
<feature type="transmembrane region" description="Helical" evidence="1">
    <location>
        <begin position="6"/>
        <end position="25"/>
    </location>
</feature>
<name>A0A2P2Q6Z4_RHIMU</name>
<keyword evidence="1" id="KW-0812">Transmembrane</keyword>
<keyword evidence="1" id="KW-0472">Membrane</keyword>
<dbReference type="AlphaFoldDB" id="A0A2P2Q6Z4"/>
<evidence type="ECO:0000256" key="1">
    <source>
        <dbReference type="SAM" id="Phobius"/>
    </source>
</evidence>